<dbReference type="AlphaFoldDB" id="A0A4D6XDQ9"/>
<evidence type="ECO:0000313" key="2">
    <source>
        <dbReference type="Proteomes" id="UP000298551"/>
    </source>
</evidence>
<proteinExistence type="predicted"/>
<dbReference type="SUPFAM" id="SSF48452">
    <property type="entry name" value="TPR-like"/>
    <property type="match status" value="1"/>
</dbReference>
<dbReference type="EMBL" id="CP039371">
    <property type="protein sequence ID" value="QCI13819.1"/>
    <property type="molecule type" value="Genomic_DNA"/>
</dbReference>
<reference evidence="2" key="1">
    <citation type="submission" date="2019-04" db="EMBL/GenBank/DDBJ databases">
        <title>Genome sequence of Pseudomonas putida 1290, an auxin catabolizing strain.</title>
        <authorList>
            <person name="Laird T.S."/>
            <person name="Leveau J.H.J."/>
        </authorList>
    </citation>
    <scope>NUCLEOTIDE SEQUENCE [LARGE SCALE GENOMIC DNA]</scope>
    <source>
        <strain evidence="2">1290</strain>
    </source>
</reference>
<accession>A0A4D6XDQ9</accession>
<gene>
    <name evidence="1" type="ORF">E6B08_21825</name>
</gene>
<dbReference type="Proteomes" id="UP000298551">
    <property type="component" value="Chromosome"/>
</dbReference>
<organism evidence="1 2">
    <name type="scientific">Pseudomonas putida</name>
    <name type="common">Arthrobacter siderocapsulatus</name>
    <dbReference type="NCBI Taxonomy" id="303"/>
    <lineage>
        <taxon>Bacteria</taxon>
        <taxon>Pseudomonadati</taxon>
        <taxon>Pseudomonadota</taxon>
        <taxon>Gammaproteobacteria</taxon>
        <taxon>Pseudomonadales</taxon>
        <taxon>Pseudomonadaceae</taxon>
        <taxon>Pseudomonas</taxon>
    </lineage>
</organism>
<dbReference type="InterPro" id="IPR011990">
    <property type="entry name" value="TPR-like_helical_dom_sf"/>
</dbReference>
<sequence>MTGNPSTAYEASFAYAQKMHGDGYVDEAIAQYRVLAEQQPDDLAVKVALGSALLQQGHDALAEPYLREAWEGAPQDMAANFFWGNC</sequence>
<evidence type="ECO:0000313" key="1">
    <source>
        <dbReference type="EMBL" id="QCI13819.1"/>
    </source>
</evidence>
<protein>
    <submittedName>
        <fullName evidence="1">Uncharacterized protein</fullName>
    </submittedName>
</protein>
<dbReference type="OrthoDB" id="5123492at2"/>
<dbReference type="Gene3D" id="1.25.40.10">
    <property type="entry name" value="Tetratricopeptide repeat domain"/>
    <property type="match status" value="1"/>
</dbReference>
<dbReference type="RefSeq" id="WP_136915915.1">
    <property type="nucleotide sequence ID" value="NZ_CP039371.1"/>
</dbReference>
<name>A0A4D6XDQ9_PSEPU</name>